<dbReference type="OrthoDB" id="9774491at2"/>
<reference evidence="3 4" key="1">
    <citation type="submission" date="2019-03" db="EMBL/GenBank/DDBJ databases">
        <title>Freshwater and sediment microbial communities from various areas in North America, analyzing microbe dynamics in response to fracking.</title>
        <authorList>
            <person name="Lamendella R."/>
        </authorList>
    </citation>
    <scope>NUCLEOTIDE SEQUENCE [LARGE SCALE GENOMIC DNA]</scope>
    <source>
        <strain evidence="3 4">18_TX</strain>
    </source>
</reference>
<dbReference type="Gene3D" id="3.40.50.300">
    <property type="entry name" value="P-loop containing nucleotide triphosphate hydrolases"/>
    <property type="match status" value="1"/>
</dbReference>
<keyword evidence="3" id="KW-0132">Cell division</keyword>
<dbReference type="Proteomes" id="UP000295531">
    <property type="component" value="Unassembled WGS sequence"/>
</dbReference>
<evidence type="ECO:0000313" key="4">
    <source>
        <dbReference type="Proteomes" id="UP000295531"/>
    </source>
</evidence>
<protein>
    <submittedName>
        <fullName evidence="3">Cell division protein ZapE</fullName>
    </submittedName>
</protein>
<dbReference type="GO" id="GO:0016887">
    <property type="term" value="F:ATP hydrolysis activity"/>
    <property type="evidence" value="ECO:0007669"/>
    <property type="project" value="InterPro"/>
</dbReference>
<evidence type="ECO:0000313" key="3">
    <source>
        <dbReference type="EMBL" id="TDP33291.1"/>
    </source>
</evidence>
<dbReference type="PANTHER" id="PTHR12169">
    <property type="entry name" value="ATPASE N2B"/>
    <property type="match status" value="1"/>
</dbReference>
<dbReference type="InterPro" id="IPR027417">
    <property type="entry name" value="P-loop_NTPase"/>
</dbReference>
<dbReference type="GO" id="GO:0005524">
    <property type="term" value="F:ATP binding"/>
    <property type="evidence" value="ECO:0007669"/>
    <property type="project" value="UniProtKB-KW"/>
</dbReference>
<comment type="caution">
    <text evidence="3">The sequence shown here is derived from an EMBL/GenBank/DDBJ whole genome shotgun (WGS) entry which is preliminary data.</text>
</comment>
<dbReference type="GO" id="GO:0051301">
    <property type="term" value="P:cell division"/>
    <property type="evidence" value="ECO:0007669"/>
    <property type="project" value="UniProtKB-KW"/>
</dbReference>
<dbReference type="GO" id="GO:0032153">
    <property type="term" value="C:cell division site"/>
    <property type="evidence" value="ECO:0007669"/>
    <property type="project" value="TreeGrafter"/>
</dbReference>
<dbReference type="Pfam" id="PF03969">
    <property type="entry name" value="AFG1_ATPase"/>
    <property type="match status" value="2"/>
</dbReference>
<evidence type="ECO:0000256" key="1">
    <source>
        <dbReference type="ARBA" id="ARBA00022741"/>
    </source>
</evidence>
<keyword evidence="2" id="KW-0067">ATP-binding</keyword>
<gene>
    <name evidence="3" type="ORF">DEU29_107111</name>
</gene>
<proteinExistence type="predicted"/>
<dbReference type="GO" id="GO:0005737">
    <property type="term" value="C:cytoplasm"/>
    <property type="evidence" value="ECO:0007669"/>
    <property type="project" value="TreeGrafter"/>
</dbReference>
<keyword evidence="1" id="KW-0547">Nucleotide-binding</keyword>
<name>A0A4R6P6Q4_9GAMM</name>
<keyword evidence="4" id="KW-1185">Reference proteome</keyword>
<dbReference type="InterPro" id="IPR005654">
    <property type="entry name" value="ATPase_AFG1-like"/>
</dbReference>
<dbReference type="NCBIfam" id="NF040713">
    <property type="entry name" value="ZapE"/>
    <property type="match status" value="1"/>
</dbReference>
<dbReference type="RefSeq" id="WP_133539622.1">
    <property type="nucleotide sequence ID" value="NZ_SNXI01000007.1"/>
</dbReference>
<organism evidence="3 4">
    <name type="scientific">Idiomarina aquatica</name>
    <dbReference type="NCBI Taxonomy" id="1327752"/>
    <lineage>
        <taxon>Bacteria</taxon>
        <taxon>Pseudomonadati</taxon>
        <taxon>Pseudomonadota</taxon>
        <taxon>Gammaproteobacteria</taxon>
        <taxon>Alteromonadales</taxon>
        <taxon>Idiomarinaceae</taxon>
        <taxon>Idiomarina</taxon>
    </lineage>
</organism>
<dbReference type="SUPFAM" id="SSF52540">
    <property type="entry name" value="P-loop containing nucleoside triphosphate hydrolases"/>
    <property type="match status" value="1"/>
</dbReference>
<dbReference type="AlphaFoldDB" id="A0A4R6P6Q4"/>
<dbReference type="PANTHER" id="PTHR12169:SF6">
    <property type="entry name" value="AFG1-LIKE ATPASE"/>
    <property type="match status" value="1"/>
</dbReference>
<accession>A0A4R6P6Q4</accession>
<evidence type="ECO:0000256" key="2">
    <source>
        <dbReference type="ARBA" id="ARBA00022840"/>
    </source>
</evidence>
<keyword evidence="3" id="KW-0131">Cell cycle</keyword>
<sequence>MLQSAYKKLCQQQNLTSDSNQLAAVEALDAVSQALSNNQSVNSLYIFGPVGRGKSMLMDLFFQQLPITAKVRMHYHHFMREVHAQLNRYEGEENPLIQVAEQWSQRYRVICLDEFIVEDIGDAMLLATLWTALFNNNTVLVTTSNTPPKELYRGGLARHRFEPFIELLEQQCNVLNLDSGIDYRRIKSQHCPYFFVNDNQNALAKLLQQTGTITTDSLITIMNRPLRCLWRNDTVIGFDFWQLCSGPRSQRDYMELADQFKVIAVDAVPQFSASPEQAAAQGIEDGFQRQQSLHLSRLDNEARRFIALVDECYDRGCLLLINAVVPIDELYQAEHLKFPFQRCASRLIEMQSWKFPDSV</sequence>
<dbReference type="EMBL" id="SNXI01000007">
    <property type="protein sequence ID" value="TDP33291.1"/>
    <property type="molecule type" value="Genomic_DNA"/>
</dbReference>